<gene>
    <name evidence="1" type="ORF">OFUS_LOCUS1680</name>
</gene>
<organism evidence="1 2">
    <name type="scientific">Owenia fusiformis</name>
    <name type="common">Polychaete worm</name>
    <dbReference type="NCBI Taxonomy" id="6347"/>
    <lineage>
        <taxon>Eukaryota</taxon>
        <taxon>Metazoa</taxon>
        <taxon>Spiralia</taxon>
        <taxon>Lophotrochozoa</taxon>
        <taxon>Annelida</taxon>
        <taxon>Polychaeta</taxon>
        <taxon>Sedentaria</taxon>
        <taxon>Canalipalpata</taxon>
        <taxon>Sabellida</taxon>
        <taxon>Oweniida</taxon>
        <taxon>Oweniidae</taxon>
        <taxon>Owenia</taxon>
    </lineage>
</organism>
<sequence>MDKDIYFYLSSTDSTNIYPNNTASEFTVKLPRYFYLKGKWKIGLVDIQLPPLDSNDALLYLDVFCDLCIESVVDGNVQPILRRIPKDYSWLSFNQVLYKDVGNWEFDRIHVYIRGNGNTLVSFKDKPLTCTLHLKQVS</sequence>
<dbReference type="EMBL" id="CAIIXF020000001">
    <property type="protein sequence ID" value="CAH1774166.1"/>
    <property type="molecule type" value="Genomic_DNA"/>
</dbReference>
<name>A0A8S4MZ77_OWEFU</name>
<accession>A0A8S4MZ77</accession>
<dbReference type="Proteomes" id="UP000749559">
    <property type="component" value="Unassembled WGS sequence"/>
</dbReference>
<protein>
    <submittedName>
        <fullName evidence="1">Uncharacterized protein</fullName>
    </submittedName>
</protein>
<comment type="caution">
    <text evidence="1">The sequence shown here is derived from an EMBL/GenBank/DDBJ whole genome shotgun (WGS) entry which is preliminary data.</text>
</comment>
<dbReference type="OrthoDB" id="6421164at2759"/>
<evidence type="ECO:0000313" key="2">
    <source>
        <dbReference type="Proteomes" id="UP000749559"/>
    </source>
</evidence>
<reference evidence="1" key="1">
    <citation type="submission" date="2022-03" db="EMBL/GenBank/DDBJ databases">
        <authorList>
            <person name="Martin C."/>
        </authorList>
    </citation>
    <scope>NUCLEOTIDE SEQUENCE</scope>
</reference>
<proteinExistence type="predicted"/>
<evidence type="ECO:0000313" key="1">
    <source>
        <dbReference type="EMBL" id="CAH1774166.1"/>
    </source>
</evidence>
<keyword evidence="2" id="KW-1185">Reference proteome</keyword>
<dbReference type="AlphaFoldDB" id="A0A8S4MZ77"/>